<accession>A0A0H2US51</accession>
<sequence length="34" mass="4301">MKEKQDFCLFFRKQSVFQFHFQSIIRLFFKIEAI</sequence>
<dbReference type="AlphaFoldDB" id="A0A0H2US51"/>
<keyword evidence="2" id="KW-1185">Reference proteome</keyword>
<organism evidence="1 2">
    <name type="scientific">Streptococcus pneumoniae serotype 4 (strain ATCC BAA-334 / TIGR4)</name>
    <dbReference type="NCBI Taxonomy" id="170187"/>
    <lineage>
        <taxon>Bacteria</taxon>
        <taxon>Bacillati</taxon>
        <taxon>Bacillota</taxon>
        <taxon>Bacilli</taxon>
        <taxon>Lactobacillales</taxon>
        <taxon>Streptococcaceae</taxon>
        <taxon>Streptococcus</taxon>
    </lineage>
</organism>
<protein>
    <submittedName>
        <fullName evidence="1">Uncharacterized protein</fullName>
    </submittedName>
</protein>
<reference evidence="1 2" key="1">
    <citation type="journal article" date="2001" name="Science">
        <title>Complete genome sequence of a virulent isolate of Streptococcus pneumoniae.</title>
        <authorList>
            <person name="Tettelin H."/>
            <person name="Nelson K.E."/>
            <person name="Paulsen I.T."/>
            <person name="Eisen J.A."/>
            <person name="Read T.D."/>
            <person name="Peterson S."/>
            <person name="Heidelberg J."/>
            <person name="DeBoy R.T."/>
            <person name="Haft D.H."/>
            <person name="Dodson R.J."/>
            <person name="Durkin A.S."/>
            <person name="Gwinn M."/>
            <person name="Kolonay J.F."/>
            <person name="Nelson W.C."/>
            <person name="Peterson J.D."/>
            <person name="Umayam L.A."/>
            <person name="White O."/>
            <person name="Salzberg S.L."/>
            <person name="Lewis M.R."/>
            <person name="Radune D."/>
            <person name="Holtzapple E."/>
            <person name="Khouri H."/>
            <person name="Wolf A.M."/>
            <person name="Utterback T.R."/>
            <person name="Hansen C.L."/>
            <person name="McDonald L.A."/>
            <person name="Feldblyum T.V."/>
            <person name="Angiuoli S."/>
            <person name="Dickinson T."/>
            <person name="Hickey E.K."/>
            <person name="Holt I.E."/>
            <person name="Loftus B.J."/>
            <person name="Yang F."/>
            <person name="Smith H.O."/>
            <person name="Venter J.C."/>
            <person name="Dougherty B.A."/>
            <person name="Morrison D.A."/>
            <person name="Hollingshead S.K."/>
            <person name="Fraser C.M."/>
        </authorList>
    </citation>
    <scope>NUCLEOTIDE SEQUENCE [LARGE SCALE GENOMIC DNA]</scope>
    <source>
        <strain evidence="2">ATCC BAA-334 / TIGR4</strain>
    </source>
</reference>
<dbReference type="EnsemblBacteria" id="AAK76044">
    <property type="protein sequence ID" value="AAK76044"/>
    <property type="gene ID" value="SP_1977"/>
</dbReference>
<dbReference type="Proteomes" id="UP000000585">
    <property type="component" value="Chromosome"/>
</dbReference>
<proteinExistence type="predicted"/>
<name>A0A0H2US51_STRPN</name>
<evidence type="ECO:0000313" key="1">
    <source>
        <dbReference type="EMBL" id="AAK76044.1"/>
    </source>
</evidence>
<dbReference type="KEGG" id="spn:SP_1977"/>
<evidence type="ECO:0000313" key="2">
    <source>
        <dbReference type="Proteomes" id="UP000000585"/>
    </source>
</evidence>
<dbReference type="EMBL" id="AE005672">
    <property type="protein sequence ID" value="AAK76044.1"/>
    <property type="molecule type" value="Genomic_DNA"/>
</dbReference>
<dbReference type="PaxDb" id="170187-SP_1977"/>
<gene>
    <name evidence="1" type="ordered locus">SP_1977</name>
</gene>